<name>A0AA35K0D6_9SAUR</name>
<dbReference type="GO" id="GO:0008270">
    <property type="term" value="F:zinc ion binding"/>
    <property type="evidence" value="ECO:0007669"/>
    <property type="project" value="UniProtKB-KW"/>
</dbReference>
<reference evidence="8" key="1">
    <citation type="submission" date="2022-12" db="EMBL/GenBank/DDBJ databases">
        <authorList>
            <person name="Alioto T."/>
            <person name="Alioto T."/>
            <person name="Gomez Garrido J."/>
        </authorList>
    </citation>
    <scope>NUCLEOTIDE SEQUENCE</scope>
</reference>
<dbReference type="Gene3D" id="3.30.160.60">
    <property type="entry name" value="Classic Zinc Finger"/>
    <property type="match status" value="1"/>
</dbReference>
<evidence type="ECO:0000256" key="4">
    <source>
        <dbReference type="PROSITE-ProRule" id="PRU00024"/>
    </source>
</evidence>
<evidence type="ECO:0000256" key="1">
    <source>
        <dbReference type="ARBA" id="ARBA00022723"/>
    </source>
</evidence>
<gene>
    <name evidence="8" type="ORF">PODLI_1B041419</name>
</gene>
<feature type="domain" description="RING-type" evidence="6">
    <location>
        <begin position="21"/>
        <end position="62"/>
    </location>
</feature>
<dbReference type="SMART" id="SM00184">
    <property type="entry name" value="RING"/>
    <property type="match status" value="1"/>
</dbReference>
<evidence type="ECO:0000256" key="2">
    <source>
        <dbReference type="ARBA" id="ARBA00022771"/>
    </source>
</evidence>
<dbReference type="Proteomes" id="UP001178461">
    <property type="component" value="Chromosome 2"/>
</dbReference>
<dbReference type="InterPro" id="IPR050143">
    <property type="entry name" value="TRIM/RBCC"/>
</dbReference>
<evidence type="ECO:0000256" key="5">
    <source>
        <dbReference type="SAM" id="Coils"/>
    </source>
</evidence>
<dbReference type="PANTHER" id="PTHR24103">
    <property type="entry name" value="E3 UBIQUITIN-PROTEIN LIGASE TRIM"/>
    <property type="match status" value="1"/>
</dbReference>
<dbReference type="SUPFAM" id="SSF57850">
    <property type="entry name" value="RING/U-box"/>
    <property type="match status" value="1"/>
</dbReference>
<evidence type="ECO:0000313" key="8">
    <source>
        <dbReference type="EMBL" id="CAI5768043.1"/>
    </source>
</evidence>
<dbReference type="Pfam" id="PF15227">
    <property type="entry name" value="zf-C3HC4_4"/>
    <property type="match status" value="1"/>
</dbReference>
<dbReference type="AlphaFoldDB" id="A0AA35K0D6"/>
<keyword evidence="2 4" id="KW-0863">Zinc-finger</keyword>
<accession>A0AA35K0D6</accession>
<keyword evidence="5" id="KW-0175">Coiled coil</keyword>
<sequence>MQADEMADEGPVQNLCEETTCSICLEYFTDPVIIECGHNYCQSCITEAWGKSDQEASCPQCREPHQQRNFRPNRQLASIVEIVKKFSLQAAKGVEVLGRVCKRHQEPLKLFCEDDQAPICVVCDKSKEHRKHKVIPKEEAFEEYQGKILRHLEFLNKKREEILPSKLNGETESQNLLKQTDMERQEIMADFKQLHQFLEEQERLLLAQLKKLDDEIKNCRNQYIAKLCEEMASLDNLIRQLEEKQKQPVTEFLQNMRSILERCNENKNKTINAIAFPRGLKQQIDHFSKIHPFLEKETKKFKDAVLSGLQDKKGEDMAIPKLVLEAYGQAPTRGILMEPQSFAFGFSTGTYLNQSRVVPVFSNKNINCCSYVMGVERITSGTHSWIQRETHPLSMESLRSVQNKLQGYEPDTRNLVACLEVAMRNFKEEPRCVKENATLLIKSDGVELKFSCGNQKCLICIDDAGGELMYNASELSGDVYLLRLCCRPQALNVASLQGVKESLEKWEMGEDLRRCLKLALKEFPKEPLLVQENARLIIRKRKVQLEFISGTGQCEISVCFDKGEPHYEVEPKTWEMYRKRLPLHKEHLNAKNLERIRRTVRSLAGTPPDVRKSLNIALHRFCQEPEDVKKNARMVIEVEGGEMELISGTRENCIDVSCVGSRPPPDFDLLFADVADLLPWYCCLRSHVLLDLHNAPASESSDPDPTSLKLDLMLWMPLSPAIGS</sequence>
<evidence type="ECO:0000313" key="9">
    <source>
        <dbReference type="Proteomes" id="UP001178461"/>
    </source>
</evidence>
<dbReference type="InterPro" id="IPR001841">
    <property type="entry name" value="Znf_RING"/>
</dbReference>
<feature type="coiled-coil region" evidence="5">
    <location>
        <begin position="195"/>
        <end position="244"/>
    </location>
</feature>
<dbReference type="CDD" id="cd16594">
    <property type="entry name" value="RING-HC_TRIM7-like_C-IV"/>
    <property type="match status" value="1"/>
</dbReference>
<dbReference type="PROSITE" id="PS00518">
    <property type="entry name" value="ZF_RING_1"/>
    <property type="match status" value="1"/>
</dbReference>
<feature type="domain" description="B box-type" evidence="7">
    <location>
        <begin position="100"/>
        <end position="137"/>
    </location>
</feature>
<dbReference type="InterPro" id="IPR017907">
    <property type="entry name" value="Znf_RING_CS"/>
</dbReference>
<organism evidence="8 9">
    <name type="scientific">Podarcis lilfordi</name>
    <name type="common">Lilford's wall lizard</name>
    <dbReference type="NCBI Taxonomy" id="74358"/>
    <lineage>
        <taxon>Eukaryota</taxon>
        <taxon>Metazoa</taxon>
        <taxon>Chordata</taxon>
        <taxon>Craniata</taxon>
        <taxon>Vertebrata</taxon>
        <taxon>Euteleostomi</taxon>
        <taxon>Lepidosauria</taxon>
        <taxon>Squamata</taxon>
        <taxon>Bifurcata</taxon>
        <taxon>Unidentata</taxon>
        <taxon>Episquamata</taxon>
        <taxon>Laterata</taxon>
        <taxon>Lacertibaenia</taxon>
        <taxon>Lacertidae</taxon>
        <taxon>Podarcis</taxon>
    </lineage>
</organism>
<evidence type="ECO:0000256" key="3">
    <source>
        <dbReference type="ARBA" id="ARBA00022833"/>
    </source>
</evidence>
<keyword evidence="3" id="KW-0862">Zinc</keyword>
<dbReference type="PROSITE" id="PS50089">
    <property type="entry name" value="ZF_RING_2"/>
    <property type="match status" value="1"/>
</dbReference>
<dbReference type="CDD" id="cd19762">
    <property type="entry name" value="Bbox2_TRIM7-like"/>
    <property type="match status" value="1"/>
</dbReference>
<dbReference type="InterPro" id="IPR000315">
    <property type="entry name" value="Znf_B-box"/>
</dbReference>
<dbReference type="Pfam" id="PF00643">
    <property type="entry name" value="zf-B_box"/>
    <property type="match status" value="1"/>
</dbReference>
<dbReference type="PROSITE" id="PS50119">
    <property type="entry name" value="ZF_BBOX"/>
    <property type="match status" value="1"/>
</dbReference>
<evidence type="ECO:0000259" key="6">
    <source>
        <dbReference type="PROSITE" id="PS50089"/>
    </source>
</evidence>
<keyword evidence="9" id="KW-1185">Reference proteome</keyword>
<dbReference type="Gene3D" id="3.30.40.10">
    <property type="entry name" value="Zinc/RING finger domain, C3HC4 (zinc finger)"/>
    <property type="match status" value="1"/>
</dbReference>
<proteinExistence type="predicted"/>
<evidence type="ECO:0000259" key="7">
    <source>
        <dbReference type="PROSITE" id="PS50119"/>
    </source>
</evidence>
<dbReference type="SMART" id="SM00336">
    <property type="entry name" value="BBOX"/>
    <property type="match status" value="1"/>
</dbReference>
<keyword evidence="1" id="KW-0479">Metal-binding</keyword>
<dbReference type="EMBL" id="OX395127">
    <property type="protein sequence ID" value="CAI5768043.1"/>
    <property type="molecule type" value="Genomic_DNA"/>
</dbReference>
<dbReference type="InterPro" id="IPR013083">
    <property type="entry name" value="Znf_RING/FYVE/PHD"/>
</dbReference>
<protein>
    <submittedName>
        <fullName evidence="8">Finger RFP-like</fullName>
    </submittedName>
</protein>
<dbReference type="SUPFAM" id="SSF57845">
    <property type="entry name" value="B-box zinc-binding domain"/>
    <property type="match status" value="1"/>
</dbReference>